<dbReference type="CDD" id="cd04301">
    <property type="entry name" value="NAT_SF"/>
    <property type="match status" value="1"/>
</dbReference>
<feature type="domain" description="N-acetyltransferase" evidence="1">
    <location>
        <begin position="44"/>
        <end position="240"/>
    </location>
</feature>
<dbReference type="EMBL" id="CP136897">
    <property type="protein sequence ID" value="WOL16634.1"/>
    <property type="molecule type" value="Genomic_DNA"/>
</dbReference>
<gene>
    <name evidence="2" type="ORF">Cni_G25422</name>
</gene>
<dbReference type="InterPro" id="IPR016181">
    <property type="entry name" value="Acyl_CoA_acyltransferase"/>
</dbReference>
<dbReference type="InterPro" id="IPR039143">
    <property type="entry name" value="GNPNAT1-like"/>
</dbReference>
<evidence type="ECO:0000259" key="1">
    <source>
        <dbReference type="PROSITE" id="PS51186"/>
    </source>
</evidence>
<dbReference type="AlphaFoldDB" id="A0AAQ3QME6"/>
<name>A0AAQ3QME6_9LILI</name>
<dbReference type="PANTHER" id="PTHR13355">
    <property type="entry name" value="GLUCOSAMINE 6-PHOSPHATE N-ACETYLTRANSFERASE"/>
    <property type="match status" value="1"/>
</dbReference>
<protein>
    <recommendedName>
        <fullName evidence="1">N-acetyltransferase domain-containing protein</fullName>
    </recommendedName>
</protein>
<reference evidence="2 3" key="1">
    <citation type="submission" date="2023-10" db="EMBL/GenBank/DDBJ databases">
        <title>Chromosome-scale genome assembly provides insights into flower coloration mechanisms of Canna indica.</title>
        <authorList>
            <person name="Li C."/>
        </authorList>
    </citation>
    <scope>NUCLEOTIDE SEQUENCE [LARGE SCALE GENOMIC DNA]</scope>
    <source>
        <tissue evidence="2">Flower</tissue>
    </source>
</reference>
<dbReference type="InterPro" id="IPR000182">
    <property type="entry name" value="GNAT_dom"/>
</dbReference>
<keyword evidence="3" id="KW-1185">Reference proteome</keyword>
<sequence length="258" mass="27655">MAIACAAVYSACFASAAFPLARSLNRSLKAGRPPLPISISANPSHVDPLQLRDLLAAANYSCHRFPALSPDGRVEPTDLGKLHLALSHSSIVVSVFCRSKFLAEDDCGICRADVFPFSLENLLGSAVPASKNDLQMVGFGRAVSDGGLTASIHDVVVNPPLQRRGIGRKIVAQITRILTSRGIYDISALCSENERLFFNACGFGKDFLGSTTMMYTRTASGCLNNNEVIQPAGRMLLLVPPGQEQYMTTVNIAQPETL</sequence>
<organism evidence="2 3">
    <name type="scientific">Canna indica</name>
    <name type="common">Indian-shot</name>
    <dbReference type="NCBI Taxonomy" id="4628"/>
    <lineage>
        <taxon>Eukaryota</taxon>
        <taxon>Viridiplantae</taxon>
        <taxon>Streptophyta</taxon>
        <taxon>Embryophyta</taxon>
        <taxon>Tracheophyta</taxon>
        <taxon>Spermatophyta</taxon>
        <taxon>Magnoliopsida</taxon>
        <taxon>Liliopsida</taxon>
        <taxon>Zingiberales</taxon>
        <taxon>Cannaceae</taxon>
        <taxon>Canna</taxon>
    </lineage>
</organism>
<dbReference type="Gene3D" id="3.40.630.30">
    <property type="match status" value="1"/>
</dbReference>
<dbReference type="PANTHER" id="PTHR13355:SF15">
    <property type="entry name" value="GCN5-RELATED N-ACETYLTRANSFERASE 3, CHLOROPLASTIC"/>
    <property type="match status" value="1"/>
</dbReference>
<accession>A0AAQ3QME6</accession>
<dbReference type="PROSITE" id="PS51186">
    <property type="entry name" value="GNAT"/>
    <property type="match status" value="1"/>
</dbReference>
<evidence type="ECO:0000313" key="3">
    <source>
        <dbReference type="Proteomes" id="UP001327560"/>
    </source>
</evidence>
<dbReference type="SUPFAM" id="SSF55729">
    <property type="entry name" value="Acyl-CoA N-acyltransferases (Nat)"/>
    <property type="match status" value="1"/>
</dbReference>
<dbReference type="Pfam" id="PF00583">
    <property type="entry name" value="Acetyltransf_1"/>
    <property type="match status" value="1"/>
</dbReference>
<dbReference type="GO" id="GO:0008080">
    <property type="term" value="F:N-acetyltransferase activity"/>
    <property type="evidence" value="ECO:0007669"/>
    <property type="project" value="TreeGrafter"/>
</dbReference>
<dbReference type="Proteomes" id="UP001327560">
    <property type="component" value="Chromosome 8"/>
</dbReference>
<evidence type="ECO:0000313" key="2">
    <source>
        <dbReference type="EMBL" id="WOL16634.1"/>
    </source>
</evidence>
<proteinExistence type="predicted"/>